<dbReference type="SUPFAM" id="SSF50475">
    <property type="entry name" value="FMN-binding split barrel"/>
    <property type="match status" value="1"/>
</dbReference>
<evidence type="ECO:0000313" key="4">
    <source>
        <dbReference type="Proteomes" id="UP000239724"/>
    </source>
</evidence>
<dbReference type="RefSeq" id="WP_104522830.1">
    <property type="nucleotide sequence ID" value="NZ_NHRY01000271.1"/>
</dbReference>
<proteinExistence type="inferred from homology"/>
<comment type="caution">
    <text evidence="3">The sequence shown here is derived from an EMBL/GenBank/DDBJ whole genome shotgun (WGS) entry which is preliminary data.</text>
</comment>
<dbReference type="PANTHER" id="PTHR39428">
    <property type="entry name" value="F420H(2)-DEPENDENT QUINONE REDUCTASE RV1261C"/>
    <property type="match status" value="1"/>
</dbReference>
<dbReference type="InterPro" id="IPR004378">
    <property type="entry name" value="F420H2_quin_Rdtase"/>
</dbReference>
<comment type="catalytic activity">
    <reaction evidence="2">
        <text>oxidized coenzyme F420-(gamma-L-Glu)(n) + a quinol + H(+) = reduced coenzyme F420-(gamma-L-Glu)(n) + a quinone</text>
        <dbReference type="Rhea" id="RHEA:39663"/>
        <dbReference type="Rhea" id="RHEA-COMP:12939"/>
        <dbReference type="Rhea" id="RHEA-COMP:14378"/>
        <dbReference type="ChEBI" id="CHEBI:15378"/>
        <dbReference type="ChEBI" id="CHEBI:24646"/>
        <dbReference type="ChEBI" id="CHEBI:132124"/>
        <dbReference type="ChEBI" id="CHEBI:133980"/>
        <dbReference type="ChEBI" id="CHEBI:139511"/>
    </reaction>
</comment>
<evidence type="ECO:0008006" key="5">
    <source>
        <dbReference type="Google" id="ProtNLM"/>
    </source>
</evidence>
<dbReference type="InterPro" id="IPR012349">
    <property type="entry name" value="Split_barrel_FMN-bd"/>
</dbReference>
<dbReference type="Proteomes" id="UP000239724">
    <property type="component" value="Unassembled WGS sequence"/>
</dbReference>
<dbReference type="GO" id="GO:0016491">
    <property type="term" value="F:oxidoreductase activity"/>
    <property type="evidence" value="ECO:0007669"/>
    <property type="project" value="InterPro"/>
</dbReference>
<gene>
    <name evidence="3" type="ORF">CCS01_30445</name>
</gene>
<dbReference type="NCBIfam" id="TIGR00026">
    <property type="entry name" value="hi_GC_TIGR00026"/>
    <property type="match status" value="1"/>
</dbReference>
<keyword evidence="4" id="KW-1185">Reference proteome</keyword>
<dbReference type="EMBL" id="NHRY01000271">
    <property type="protein sequence ID" value="PPQ26279.1"/>
    <property type="molecule type" value="Genomic_DNA"/>
</dbReference>
<protein>
    <recommendedName>
        <fullName evidence="5">Nitroreductase</fullName>
    </recommendedName>
</protein>
<dbReference type="Pfam" id="PF04075">
    <property type="entry name" value="F420H2_quin_red"/>
    <property type="match status" value="1"/>
</dbReference>
<organism evidence="3 4">
    <name type="scientific">Rhodopila globiformis</name>
    <name type="common">Rhodopseudomonas globiformis</name>
    <dbReference type="NCBI Taxonomy" id="1071"/>
    <lineage>
        <taxon>Bacteria</taxon>
        <taxon>Pseudomonadati</taxon>
        <taxon>Pseudomonadota</taxon>
        <taxon>Alphaproteobacteria</taxon>
        <taxon>Acetobacterales</taxon>
        <taxon>Acetobacteraceae</taxon>
        <taxon>Rhodopila</taxon>
    </lineage>
</organism>
<dbReference type="AlphaFoldDB" id="A0A2S6MVA4"/>
<dbReference type="Gene3D" id="2.30.110.10">
    <property type="entry name" value="Electron Transport, Fmn-binding Protein, Chain A"/>
    <property type="match status" value="1"/>
</dbReference>
<evidence type="ECO:0000256" key="2">
    <source>
        <dbReference type="ARBA" id="ARBA00049106"/>
    </source>
</evidence>
<name>A0A2S6MVA4_RHOGL</name>
<reference evidence="3 4" key="1">
    <citation type="journal article" date="2018" name="Arch. Microbiol.">
        <title>New insights into the metabolic potential of the phototrophic purple bacterium Rhodopila globiformis DSM 161(T) from its draft genome sequence and evidence for a vanadium-dependent nitrogenase.</title>
        <authorList>
            <person name="Imhoff J.F."/>
            <person name="Rahn T."/>
            <person name="Kunzel S."/>
            <person name="Neulinger S.C."/>
        </authorList>
    </citation>
    <scope>NUCLEOTIDE SEQUENCE [LARGE SCALE GENOMIC DNA]</scope>
    <source>
        <strain evidence="3 4">DSM 161</strain>
    </source>
</reference>
<dbReference type="GO" id="GO:0070967">
    <property type="term" value="F:coenzyme F420 binding"/>
    <property type="evidence" value="ECO:0007669"/>
    <property type="project" value="TreeGrafter"/>
</dbReference>
<dbReference type="OrthoDB" id="8225825at2"/>
<evidence type="ECO:0000313" key="3">
    <source>
        <dbReference type="EMBL" id="PPQ26279.1"/>
    </source>
</evidence>
<evidence type="ECO:0000256" key="1">
    <source>
        <dbReference type="ARBA" id="ARBA00008710"/>
    </source>
</evidence>
<dbReference type="GO" id="GO:0005886">
    <property type="term" value="C:plasma membrane"/>
    <property type="evidence" value="ECO:0007669"/>
    <property type="project" value="TreeGrafter"/>
</dbReference>
<sequence>MADTELAPNLPQWMKDHAERYLSSGGTDGHIYTLSRPGAPEITVPSLLLTTAGRKSGQRYLFPLFYGRTGGSYFVIASKGGAPEHPGWYRNILANPEVVIQVGTETMPAKARTATGEERARLWQQAVEFFPPYADYKVKAGEREIPVVVLDPVR</sequence>
<comment type="similarity">
    <text evidence="1">Belongs to the F420H(2)-dependent quinone reductase family.</text>
</comment>
<accession>A0A2S6MVA4</accession>
<dbReference type="PANTHER" id="PTHR39428:SF3">
    <property type="entry name" value="DEAZAFLAVIN-DEPENDENT NITROREDUCTASE"/>
    <property type="match status" value="1"/>
</dbReference>